<feature type="region of interest" description="Disordered" evidence="1">
    <location>
        <begin position="264"/>
        <end position="306"/>
    </location>
</feature>
<dbReference type="SUPFAM" id="SSF57903">
    <property type="entry name" value="FYVE/PHD zinc finger"/>
    <property type="match status" value="1"/>
</dbReference>
<dbReference type="InterPro" id="IPR011011">
    <property type="entry name" value="Znf_FYVE_PHD"/>
</dbReference>
<evidence type="ECO:0000256" key="1">
    <source>
        <dbReference type="SAM" id="MobiDB-lite"/>
    </source>
</evidence>
<dbReference type="EMBL" id="JAEFCI010005043">
    <property type="protein sequence ID" value="KAG5460565.1"/>
    <property type="molecule type" value="Genomic_DNA"/>
</dbReference>
<evidence type="ECO:0000313" key="3">
    <source>
        <dbReference type="Proteomes" id="UP000673691"/>
    </source>
</evidence>
<comment type="caution">
    <text evidence="2">The sequence shown here is derived from an EMBL/GenBank/DDBJ whole genome shotgun (WGS) entry which is preliminary data.</text>
</comment>
<feature type="region of interest" description="Disordered" evidence="1">
    <location>
        <begin position="1"/>
        <end position="35"/>
    </location>
</feature>
<reference evidence="2 3" key="1">
    <citation type="journal article" name="Sci. Rep.">
        <title>Genome-scale phylogenetic analyses confirm Olpidium as the closest living zoosporic fungus to the non-flagellated, terrestrial fungi.</title>
        <authorList>
            <person name="Chang Y."/>
            <person name="Rochon D."/>
            <person name="Sekimoto S."/>
            <person name="Wang Y."/>
            <person name="Chovatia M."/>
            <person name="Sandor L."/>
            <person name="Salamov A."/>
            <person name="Grigoriev I.V."/>
            <person name="Stajich J.E."/>
            <person name="Spatafora J.W."/>
        </authorList>
    </citation>
    <scope>NUCLEOTIDE SEQUENCE [LARGE SCALE GENOMIC DNA]</scope>
    <source>
        <strain evidence="2">S191</strain>
    </source>
</reference>
<dbReference type="Proteomes" id="UP000673691">
    <property type="component" value="Unassembled WGS sequence"/>
</dbReference>
<feature type="compositionally biased region" description="Low complexity" evidence="1">
    <location>
        <begin position="127"/>
        <end position="144"/>
    </location>
</feature>
<gene>
    <name evidence="2" type="ORF">BJ554DRAFT_7374</name>
</gene>
<evidence type="ECO:0000313" key="2">
    <source>
        <dbReference type="EMBL" id="KAG5460565.1"/>
    </source>
</evidence>
<dbReference type="AlphaFoldDB" id="A0A8H8DJH2"/>
<protein>
    <recommendedName>
        <fullName evidence="4">PHD-type domain-containing protein</fullName>
    </recommendedName>
</protein>
<evidence type="ECO:0008006" key="4">
    <source>
        <dbReference type="Google" id="ProtNLM"/>
    </source>
</evidence>
<sequence length="446" mass="46939">MTAHSWPRSPRCRRPRPHRRCPRRPGRGRNGQITTRWNARCEFTVFRRRKKQRKNLAAGPAAPITSKGLHRGAEGRHSYPSDRQAVHRPDPADCEVVHRFFKSESRGDGGRDFRHAGGVRGAGRGSPGAARGASVPAGGVQRAPAPRKRRPEKAAGGAGTAAVLQNGESGPAGHQPTAAAAGKGAIWVPVKTAGGMGCERASPGHGTQGRPGGRRRGCCALRQRHVDDAAPDFRFAAAATPPRAVGSGKRPKLRSLPAKFRVQRAAVGDRSHGSTFQHGACPAAEHDKSENASGDGLGGTENNQLVMPGQRRNTTQIDGAHFVQHQHSGFFPLGDAQGPIEPDLRASRHSVPTLLASAAGAGSFGVSAAPKQPSLPALDALPSFSLSSGQPLDSISDVSYGWEDDEVRCRICHTANNGTSMLQCDCIGLDVGKPPDSWVCSSCAGG</sequence>
<organism evidence="2 3">
    <name type="scientific">Olpidium bornovanus</name>
    <dbReference type="NCBI Taxonomy" id="278681"/>
    <lineage>
        <taxon>Eukaryota</taxon>
        <taxon>Fungi</taxon>
        <taxon>Fungi incertae sedis</taxon>
        <taxon>Olpidiomycota</taxon>
        <taxon>Olpidiomycotina</taxon>
        <taxon>Olpidiomycetes</taxon>
        <taxon>Olpidiales</taxon>
        <taxon>Olpidiaceae</taxon>
        <taxon>Olpidium</taxon>
    </lineage>
</organism>
<feature type="region of interest" description="Disordered" evidence="1">
    <location>
        <begin position="104"/>
        <end position="180"/>
    </location>
</feature>
<feature type="compositionally biased region" description="Basic and acidic residues" evidence="1">
    <location>
        <begin position="104"/>
        <end position="115"/>
    </location>
</feature>
<proteinExistence type="predicted"/>
<accession>A0A8H8DJH2</accession>
<feature type="region of interest" description="Disordered" evidence="1">
    <location>
        <begin position="50"/>
        <end position="90"/>
    </location>
</feature>
<feature type="compositionally biased region" description="Basic residues" evidence="1">
    <location>
        <begin position="10"/>
        <end position="27"/>
    </location>
</feature>
<keyword evidence="3" id="KW-1185">Reference proteome</keyword>
<name>A0A8H8DJH2_9FUNG</name>
<feature type="compositionally biased region" description="Basic and acidic residues" evidence="1">
    <location>
        <begin position="71"/>
        <end position="90"/>
    </location>
</feature>